<gene>
    <name evidence="2 4" type="ORF">BDZ99DRAFT_219766</name>
</gene>
<reference evidence="4" key="2">
    <citation type="submission" date="2020-04" db="EMBL/GenBank/DDBJ databases">
        <authorList>
            <consortium name="NCBI Genome Project"/>
        </authorList>
    </citation>
    <scope>NUCLEOTIDE SEQUENCE</scope>
    <source>
        <strain evidence="4">CBS 304.34</strain>
    </source>
</reference>
<dbReference type="RefSeq" id="XP_033568557.1">
    <property type="nucleotide sequence ID" value="XM_033713426.1"/>
</dbReference>
<evidence type="ECO:0000313" key="3">
    <source>
        <dbReference type="Proteomes" id="UP000504636"/>
    </source>
</evidence>
<dbReference type="AlphaFoldDB" id="A0A6A6XZA4"/>
<feature type="region of interest" description="Disordered" evidence="1">
    <location>
        <begin position="149"/>
        <end position="174"/>
    </location>
</feature>
<evidence type="ECO:0000313" key="4">
    <source>
        <dbReference type="RefSeq" id="XP_033568557.1"/>
    </source>
</evidence>
<dbReference type="GeneID" id="54454319"/>
<organism evidence="2">
    <name type="scientific">Mytilinidion resinicola</name>
    <dbReference type="NCBI Taxonomy" id="574789"/>
    <lineage>
        <taxon>Eukaryota</taxon>
        <taxon>Fungi</taxon>
        <taxon>Dikarya</taxon>
        <taxon>Ascomycota</taxon>
        <taxon>Pezizomycotina</taxon>
        <taxon>Dothideomycetes</taxon>
        <taxon>Pleosporomycetidae</taxon>
        <taxon>Mytilinidiales</taxon>
        <taxon>Mytilinidiaceae</taxon>
        <taxon>Mytilinidion</taxon>
    </lineage>
</organism>
<accession>A0A6A6XZA4</accession>
<evidence type="ECO:0000313" key="2">
    <source>
        <dbReference type="EMBL" id="KAF2801593.1"/>
    </source>
</evidence>
<evidence type="ECO:0000256" key="1">
    <source>
        <dbReference type="SAM" id="MobiDB-lite"/>
    </source>
</evidence>
<reference evidence="2 4" key="1">
    <citation type="journal article" date="2020" name="Stud. Mycol.">
        <title>101 Dothideomycetes genomes: a test case for predicting lifestyles and emergence of pathogens.</title>
        <authorList>
            <person name="Haridas S."/>
            <person name="Albert R."/>
            <person name="Binder M."/>
            <person name="Bloem J."/>
            <person name="Labutti K."/>
            <person name="Salamov A."/>
            <person name="Andreopoulos B."/>
            <person name="Baker S."/>
            <person name="Barry K."/>
            <person name="Bills G."/>
            <person name="Bluhm B."/>
            <person name="Cannon C."/>
            <person name="Castanera R."/>
            <person name="Culley D."/>
            <person name="Daum C."/>
            <person name="Ezra D."/>
            <person name="Gonzalez J."/>
            <person name="Henrissat B."/>
            <person name="Kuo A."/>
            <person name="Liang C."/>
            <person name="Lipzen A."/>
            <person name="Lutzoni F."/>
            <person name="Magnuson J."/>
            <person name="Mondo S."/>
            <person name="Nolan M."/>
            <person name="Ohm R."/>
            <person name="Pangilinan J."/>
            <person name="Park H.-J."/>
            <person name="Ramirez L."/>
            <person name="Alfaro M."/>
            <person name="Sun H."/>
            <person name="Tritt A."/>
            <person name="Yoshinaga Y."/>
            <person name="Zwiers L.-H."/>
            <person name="Turgeon B."/>
            <person name="Goodwin S."/>
            <person name="Spatafora J."/>
            <person name="Crous P."/>
            <person name="Grigoriev I."/>
        </authorList>
    </citation>
    <scope>NUCLEOTIDE SEQUENCE</scope>
    <source>
        <strain evidence="2 4">CBS 304.34</strain>
    </source>
</reference>
<keyword evidence="3" id="KW-1185">Reference proteome</keyword>
<name>A0A6A6XZA4_9PEZI</name>
<reference evidence="4" key="3">
    <citation type="submission" date="2025-04" db="UniProtKB">
        <authorList>
            <consortium name="RefSeq"/>
        </authorList>
    </citation>
    <scope>IDENTIFICATION</scope>
    <source>
        <strain evidence="4">CBS 304.34</strain>
    </source>
</reference>
<proteinExistence type="predicted"/>
<sequence>MSQFKINPILARMLGTPTHLRNGRCDFDISEEADGTFSFSQTRAKLLQEHGTEWDRTFLTQPPCQSVSIFIAGKHVGLIQVATCDDDQDIRIGYVFQHITSIAPTLATQSASNIRAFLGKQPQQYNLPTQETTGEFIWESNMTREEWVENRASRVDKGHPESRRDPRRNPRRDPMYRDWTWKHRIVPPSKMQISIVLKKRAEARNDIRDDHLNDGRKIRSDSHFPSWAGYIPHRLPGSARLELSTQWDGGGTEPLLPKEILEGTGRNVWLGRANYTTNGQINNGHTQ</sequence>
<protein>
    <submittedName>
        <fullName evidence="2 4">Uncharacterized protein</fullName>
    </submittedName>
</protein>
<dbReference type="Proteomes" id="UP000504636">
    <property type="component" value="Unplaced"/>
</dbReference>
<dbReference type="EMBL" id="MU003729">
    <property type="protein sequence ID" value="KAF2801593.1"/>
    <property type="molecule type" value="Genomic_DNA"/>
</dbReference>